<keyword evidence="1" id="KW-0812">Transmembrane</keyword>
<feature type="transmembrane region" description="Helical" evidence="1">
    <location>
        <begin position="84"/>
        <end position="105"/>
    </location>
</feature>
<proteinExistence type="predicted"/>
<dbReference type="OrthoDB" id="3061561at2759"/>
<keyword evidence="1" id="KW-0472">Membrane</keyword>
<dbReference type="RefSeq" id="XP_041186413.1">
    <property type="nucleotide sequence ID" value="XM_041341913.1"/>
</dbReference>
<evidence type="ECO:0000313" key="2">
    <source>
        <dbReference type="EMBL" id="KAG1803074.1"/>
    </source>
</evidence>
<name>A0A9P7J541_9AGAM</name>
<feature type="transmembrane region" description="Helical" evidence="1">
    <location>
        <begin position="50"/>
        <end position="72"/>
    </location>
</feature>
<dbReference type="PANTHER" id="PTHR35043:SF7">
    <property type="entry name" value="TRANSCRIPTION FACTOR DOMAIN-CONTAINING PROTEIN"/>
    <property type="match status" value="1"/>
</dbReference>
<keyword evidence="1" id="KW-1133">Transmembrane helix</keyword>
<protein>
    <submittedName>
        <fullName evidence="2">Uncharacterized protein</fullName>
    </submittedName>
</protein>
<comment type="caution">
    <text evidence="2">The sequence shown here is derived from an EMBL/GenBank/DDBJ whole genome shotgun (WGS) entry which is preliminary data.</text>
</comment>
<evidence type="ECO:0000313" key="3">
    <source>
        <dbReference type="Proteomes" id="UP000807769"/>
    </source>
</evidence>
<keyword evidence="3" id="KW-1185">Reference proteome</keyword>
<dbReference type="EMBL" id="JABBWG010000072">
    <property type="protein sequence ID" value="KAG1803074.1"/>
    <property type="molecule type" value="Genomic_DNA"/>
</dbReference>
<dbReference type="PANTHER" id="PTHR35043">
    <property type="entry name" value="TRANSCRIPTION FACTOR DOMAIN-CONTAINING PROTEIN"/>
    <property type="match status" value="1"/>
</dbReference>
<evidence type="ECO:0000256" key="1">
    <source>
        <dbReference type="SAM" id="Phobius"/>
    </source>
</evidence>
<organism evidence="2 3">
    <name type="scientific">Suillus subaureus</name>
    <dbReference type="NCBI Taxonomy" id="48587"/>
    <lineage>
        <taxon>Eukaryota</taxon>
        <taxon>Fungi</taxon>
        <taxon>Dikarya</taxon>
        <taxon>Basidiomycota</taxon>
        <taxon>Agaricomycotina</taxon>
        <taxon>Agaricomycetes</taxon>
        <taxon>Agaricomycetidae</taxon>
        <taxon>Boletales</taxon>
        <taxon>Suillineae</taxon>
        <taxon>Suillaceae</taxon>
        <taxon>Suillus</taxon>
    </lineage>
</organism>
<feature type="transmembrane region" description="Helical" evidence="1">
    <location>
        <begin position="18"/>
        <end position="38"/>
    </location>
</feature>
<feature type="non-terminal residue" evidence="2">
    <location>
        <position position="1"/>
    </location>
</feature>
<dbReference type="Proteomes" id="UP000807769">
    <property type="component" value="Unassembled WGS sequence"/>
</dbReference>
<accession>A0A9P7J541</accession>
<dbReference type="AlphaFoldDB" id="A0A9P7J541"/>
<dbReference type="GeneID" id="64635929"/>
<sequence>NLILSIIGPPSYDTLRGILLNCSSTLFVCTWTAIYLDIPGMDKGVVATTFCHLLFMVIVWLTPELVLTWASYQSSCAQICETDTFTGWMVMHGFFACMGGFMLYIDGEPQATLTSDELLWFVCEGSVKMPIITKADIED</sequence>
<gene>
    <name evidence="2" type="ORF">BJ212DRAFT_1551280</name>
</gene>
<reference evidence="2" key="1">
    <citation type="journal article" date="2020" name="New Phytol.">
        <title>Comparative genomics reveals dynamic genome evolution in host specialist ectomycorrhizal fungi.</title>
        <authorList>
            <person name="Lofgren L.A."/>
            <person name="Nguyen N.H."/>
            <person name="Vilgalys R."/>
            <person name="Ruytinx J."/>
            <person name="Liao H.L."/>
            <person name="Branco S."/>
            <person name="Kuo A."/>
            <person name="LaButti K."/>
            <person name="Lipzen A."/>
            <person name="Andreopoulos W."/>
            <person name="Pangilinan J."/>
            <person name="Riley R."/>
            <person name="Hundley H."/>
            <person name="Na H."/>
            <person name="Barry K."/>
            <person name="Grigoriev I.V."/>
            <person name="Stajich J.E."/>
            <person name="Kennedy P.G."/>
        </authorList>
    </citation>
    <scope>NUCLEOTIDE SEQUENCE</scope>
    <source>
        <strain evidence="2">MN1</strain>
    </source>
</reference>